<name>A0A5N6WEP3_9EURO</name>
<evidence type="ECO:0000313" key="1">
    <source>
        <dbReference type="EMBL" id="KAE8317870.1"/>
    </source>
</evidence>
<protein>
    <submittedName>
        <fullName evidence="1">Uncharacterized protein</fullName>
    </submittedName>
</protein>
<keyword evidence="2" id="KW-1185">Reference proteome</keyword>
<evidence type="ECO:0000313" key="2">
    <source>
        <dbReference type="Proteomes" id="UP000325433"/>
    </source>
</evidence>
<organism evidence="1 2">
    <name type="scientific">Aspergillus transmontanensis</name>
    <dbReference type="NCBI Taxonomy" id="1034304"/>
    <lineage>
        <taxon>Eukaryota</taxon>
        <taxon>Fungi</taxon>
        <taxon>Dikarya</taxon>
        <taxon>Ascomycota</taxon>
        <taxon>Pezizomycotina</taxon>
        <taxon>Eurotiomycetes</taxon>
        <taxon>Eurotiomycetidae</taxon>
        <taxon>Eurotiales</taxon>
        <taxon>Aspergillaceae</taxon>
        <taxon>Aspergillus</taxon>
        <taxon>Aspergillus subgen. Circumdati</taxon>
    </lineage>
</organism>
<accession>A0A5N6WEP3</accession>
<proteinExistence type="predicted"/>
<reference evidence="2" key="1">
    <citation type="submission" date="2019-04" db="EMBL/GenBank/DDBJ databases">
        <title>Friends and foes A comparative genomics studyof 23 Aspergillus species from section Flavi.</title>
        <authorList>
            <consortium name="DOE Joint Genome Institute"/>
            <person name="Kjaerbolling I."/>
            <person name="Vesth T."/>
            <person name="Frisvad J.C."/>
            <person name="Nybo J.L."/>
            <person name="Theobald S."/>
            <person name="Kildgaard S."/>
            <person name="Isbrandt T."/>
            <person name="Kuo A."/>
            <person name="Sato A."/>
            <person name="Lyhne E.K."/>
            <person name="Kogle M.E."/>
            <person name="Wiebenga A."/>
            <person name="Kun R.S."/>
            <person name="Lubbers R.J."/>
            <person name="Makela M.R."/>
            <person name="Barry K."/>
            <person name="Chovatia M."/>
            <person name="Clum A."/>
            <person name="Daum C."/>
            <person name="Haridas S."/>
            <person name="He G."/>
            <person name="LaButti K."/>
            <person name="Lipzen A."/>
            <person name="Mondo S."/>
            <person name="Riley R."/>
            <person name="Salamov A."/>
            <person name="Simmons B.A."/>
            <person name="Magnuson J.K."/>
            <person name="Henrissat B."/>
            <person name="Mortensen U.H."/>
            <person name="Larsen T.O."/>
            <person name="Devries R.P."/>
            <person name="Grigoriev I.V."/>
            <person name="Machida M."/>
            <person name="Baker S.E."/>
            <person name="Andersen M.R."/>
        </authorList>
    </citation>
    <scope>NUCLEOTIDE SEQUENCE [LARGE SCALE GENOMIC DNA]</scope>
    <source>
        <strain evidence="2">CBS 130015</strain>
    </source>
</reference>
<gene>
    <name evidence="1" type="ORF">BDV41DRAFT_523937</name>
</gene>
<dbReference type="AlphaFoldDB" id="A0A5N6WEP3"/>
<dbReference type="EMBL" id="ML738299">
    <property type="protein sequence ID" value="KAE8317870.1"/>
    <property type="molecule type" value="Genomic_DNA"/>
</dbReference>
<dbReference type="Proteomes" id="UP000325433">
    <property type="component" value="Unassembled WGS sequence"/>
</dbReference>
<sequence length="127" mass="15218">MTNAQDGLEELSQQPTHPIAISRVGQWANIYGYPLWNWYNYWFHYRHNYHSGEIERRAVKMRTGHCHTQIAVSDKSRCYKYALDSLELITQYQHQFILRIFESYSLLAPHFLLSTVHFYHCHHGNPH</sequence>